<feature type="transmembrane region" description="Helical" evidence="2">
    <location>
        <begin position="306"/>
        <end position="327"/>
    </location>
</feature>
<dbReference type="InterPro" id="IPR018767">
    <property type="entry name" value="Brl1/Brr6_dom"/>
</dbReference>
<feature type="compositionally biased region" description="Acidic residues" evidence="1">
    <location>
        <begin position="152"/>
        <end position="164"/>
    </location>
</feature>
<keyword evidence="2" id="KW-0472">Membrane</keyword>
<dbReference type="Pfam" id="PF10104">
    <property type="entry name" value="Brr6_like_C_C"/>
    <property type="match status" value="1"/>
</dbReference>
<proteinExistence type="predicted"/>
<keyword evidence="2" id="KW-0812">Transmembrane</keyword>
<evidence type="ECO:0000313" key="5">
    <source>
        <dbReference type="Proteomes" id="UP000305067"/>
    </source>
</evidence>
<dbReference type="SMART" id="SM01042">
    <property type="entry name" value="Brr6_like_C_C"/>
    <property type="match status" value="1"/>
</dbReference>
<organism evidence="4 5">
    <name type="scientific">Pterulicium gracile</name>
    <dbReference type="NCBI Taxonomy" id="1884261"/>
    <lineage>
        <taxon>Eukaryota</taxon>
        <taxon>Fungi</taxon>
        <taxon>Dikarya</taxon>
        <taxon>Basidiomycota</taxon>
        <taxon>Agaricomycotina</taxon>
        <taxon>Agaricomycetes</taxon>
        <taxon>Agaricomycetidae</taxon>
        <taxon>Agaricales</taxon>
        <taxon>Pleurotineae</taxon>
        <taxon>Pterulaceae</taxon>
        <taxon>Pterulicium</taxon>
    </lineage>
</organism>
<keyword evidence="5" id="KW-1185">Reference proteome</keyword>
<feature type="region of interest" description="Disordered" evidence="1">
    <location>
        <begin position="1"/>
        <end position="176"/>
    </location>
</feature>
<dbReference type="AlphaFoldDB" id="A0A5C3QW55"/>
<feature type="compositionally biased region" description="Basic residues" evidence="1">
    <location>
        <begin position="129"/>
        <end position="148"/>
    </location>
</feature>
<dbReference type="InterPro" id="IPR040202">
    <property type="entry name" value="Brl1/Brr6"/>
</dbReference>
<feature type="compositionally biased region" description="Polar residues" evidence="1">
    <location>
        <begin position="32"/>
        <end position="73"/>
    </location>
</feature>
<name>A0A5C3QW55_9AGAR</name>
<dbReference type="OrthoDB" id="5961at2759"/>
<feature type="compositionally biased region" description="Basic and acidic residues" evidence="1">
    <location>
        <begin position="366"/>
        <end position="375"/>
    </location>
</feature>
<dbReference type="GO" id="GO:0055088">
    <property type="term" value="P:lipid homeostasis"/>
    <property type="evidence" value="ECO:0007669"/>
    <property type="project" value="InterPro"/>
</dbReference>
<evidence type="ECO:0000313" key="4">
    <source>
        <dbReference type="EMBL" id="TFL06253.1"/>
    </source>
</evidence>
<evidence type="ECO:0000256" key="1">
    <source>
        <dbReference type="SAM" id="MobiDB-lite"/>
    </source>
</evidence>
<feature type="domain" description="Brl1/Brr6" evidence="3">
    <location>
        <begin position="197"/>
        <end position="328"/>
    </location>
</feature>
<sequence>MAQRSKDAPMDWQYTSRPQTKPVWSFGRNDNDNSTTLKRPFQQLSQTTTSVPTFGTNQNVPFMFNQPTSSSAPQHPWAPPPHFNPIKAFPNTPAQPEIPDVEMTESSPTKADKSPTQSPRAVAAGALRRVFKSRQRQKQSKAPVHRSAHERDDDEESEEDEQTDDENHGVVARNMPRMSNHYTLNMGTPGSDFPSVLLGYLQFGFNLFLVLVFLYLLVQFIITVQRDLEQRITEYSLDIVHDIYTCAMHYKENHCDNPYPALAKQCKAWQVCMNRDPTIVGRARVGAELIAEVVNGFVEPISWKTLGFMLTSLSFLTLFINTVLSMYKSRHPQGSSAPMPPPPPIYVEPYRTSGRPVKWSQSQSWHGREEPEAPARRRRLEAGVAKIS</sequence>
<evidence type="ECO:0000256" key="2">
    <source>
        <dbReference type="SAM" id="Phobius"/>
    </source>
</evidence>
<dbReference type="PANTHER" id="PTHR28136">
    <property type="entry name" value="NUCLEUS EXPORT PROTEIN BRR6"/>
    <property type="match status" value="1"/>
</dbReference>
<gene>
    <name evidence="4" type="ORF">BDV98DRAFT_652854</name>
</gene>
<dbReference type="PANTHER" id="PTHR28136:SF1">
    <property type="entry name" value="NUCLEUS EXPORT PROTEIN BRL1"/>
    <property type="match status" value="1"/>
</dbReference>
<evidence type="ECO:0000259" key="3">
    <source>
        <dbReference type="SMART" id="SM01042"/>
    </source>
</evidence>
<feature type="region of interest" description="Disordered" evidence="1">
    <location>
        <begin position="352"/>
        <end position="388"/>
    </location>
</feature>
<accession>A0A5C3QW55</accession>
<protein>
    <submittedName>
        <fullName evidence="4">Di-sulfide bridge nucleocytoplasmic transport domain-containing protein</fullName>
    </submittedName>
</protein>
<dbReference type="GO" id="GO:0006998">
    <property type="term" value="P:nuclear envelope organization"/>
    <property type="evidence" value="ECO:0007669"/>
    <property type="project" value="InterPro"/>
</dbReference>
<dbReference type="EMBL" id="ML178815">
    <property type="protein sequence ID" value="TFL06253.1"/>
    <property type="molecule type" value="Genomic_DNA"/>
</dbReference>
<feature type="compositionally biased region" description="Polar residues" evidence="1">
    <location>
        <begin position="104"/>
        <end position="119"/>
    </location>
</feature>
<dbReference type="Proteomes" id="UP000305067">
    <property type="component" value="Unassembled WGS sequence"/>
</dbReference>
<keyword evidence="2" id="KW-1133">Transmembrane helix</keyword>
<reference evidence="4 5" key="1">
    <citation type="journal article" date="2019" name="Nat. Ecol. Evol.">
        <title>Megaphylogeny resolves global patterns of mushroom evolution.</title>
        <authorList>
            <person name="Varga T."/>
            <person name="Krizsan K."/>
            <person name="Foldi C."/>
            <person name="Dima B."/>
            <person name="Sanchez-Garcia M."/>
            <person name="Sanchez-Ramirez S."/>
            <person name="Szollosi G.J."/>
            <person name="Szarkandi J.G."/>
            <person name="Papp V."/>
            <person name="Albert L."/>
            <person name="Andreopoulos W."/>
            <person name="Angelini C."/>
            <person name="Antonin V."/>
            <person name="Barry K.W."/>
            <person name="Bougher N.L."/>
            <person name="Buchanan P."/>
            <person name="Buyck B."/>
            <person name="Bense V."/>
            <person name="Catcheside P."/>
            <person name="Chovatia M."/>
            <person name="Cooper J."/>
            <person name="Damon W."/>
            <person name="Desjardin D."/>
            <person name="Finy P."/>
            <person name="Geml J."/>
            <person name="Haridas S."/>
            <person name="Hughes K."/>
            <person name="Justo A."/>
            <person name="Karasinski D."/>
            <person name="Kautmanova I."/>
            <person name="Kiss B."/>
            <person name="Kocsube S."/>
            <person name="Kotiranta H."/>
            <person name="LaButti K.M."/>
            <person name="Lechner B.E."/>
            <person name="Liimatainen K."/>
            <person name="Lipzen A."/>
            <person name="Lukacs Z."/>
            <person name="Mihaltcheva S."/>
            <person name="Morgado L.N."/>
            <person name="Niskanen T."/>
            <person name="Noordeloos M.E."/>
            <person name="Ohm R.A."/>
            <person name="Ortiz-Santana B."/>
            <person name="Ovrebo C."/>
            <person name="Racz N."/>
            <person name="Riley R."/>
            <person name="Savchenko A."/>
            <person name="Shiryaev A."/>
            <person name="Soop K."/>
            <person name="Spirin V."/>
            <person name="Szebenyi C."/>
            <person name="Tomsovsky M."/>
            <person name="Tulloss R.E."/>
            <person name="Uehling J."/>
            <person name="Grigoriev I.V."/>
            <person name="Vagvolgyi C."/>
            <person name="Papp T."/>
            <person name="Martin F.M."/>
            <person name="Miettinen O."/>
            <person name="Hibbett D.S."/>
            <person name="Nagy L.G."/>
        </authorList>
    </citation>
    <scope>NUCLEOTIDE SEQUENCE [LARGE SCALE GENOMIC DNA]</scope>
    <source>
        <strain evidence="4 5">CBS 309.79</strain>
    </source>
</reference>
<feature type="transmembrane region" description="Helical" evidence="2">
    <location>
        <begin position="203"/>
        <end position="222"/>
    </location>
</feature>
<dbReference type="GO" id="GO:0031965">
    <property type="term" value="C:nuclear membrane"/>
    <property type="evidence" value="ECO:0007669"/>
    <property type="project" value="InterPro"/>
</dbReference>